<evidence type="ECO:0000256" key="4">
    <source>
        <dbReference type="ARBA" id="ARBA00023163"/>
    </source>
</evidence>
<dbReference type="PRINTS" id="PR00598">
    <property type="entry name" value="HTHMARR"/>
</dbReference>
<evidence type="ECO:0000256" key="1">
    <source>
        <dbReference type="ARBA" id="ARBA00004496"/>
    </source>
</evidence>
<dbReference type="InterPro" id="IPR036388">
    <property type="entry name" value="WH-like_DNA-bd_sf"/>
</dbReference>
<evidence type="ECO:0000256" key="3">
    <source>
        <dbReference type="ARBA" id="ARBA00023125"/>
    </source>
</evidence>
<sequence>MFCYNLSMNKQYIDDFYERCTTDKKCAIFALSLPLFLISKDLTVKSEQFLKSDYDLLHTDIDVLASLYFKGENYTLSPTELYDALIFSSGGMTKVLKKLQDRELIKRDAVKNDKRKNLVCLTPKGIELIEEIMDNKASMIEKTFSVLDKKEKENLKSILSKVLYSLN</sequence>
<dbReference type="InterPro" id="IPR000835">
    <property type="entry name" value="HTH_MarR-typ"/>
</dbReference>
<dbReference type="GO" id="GO:0003700">
    <property type="term" value="F:DNA-binding transcription factor activity"/>
    <property type="evidence" value="ECO:0007669"/>
    <property type="project" value="InterPro"/>
</dbReference>
<evidence type="ECO:0000256" key="7">
    <source>
        <dbReference type="ARBA" id="ARBA00047207"/>
    </source>
</evidence>
<dbReference type="EMBL" id="JAPZCX010000004">
    <property type="protein sequence ID" value="MDN5070025.1"/>
    <property type="molecule type" value="Genomic_DNA"/>
</dbReference>
<dbReference type="GO" id="GO:0005737">
    <property type="term" value="C:cytoplasm"/>
    <property type="evidence" value="ECO:0007669"/>
    <property type="project" value="UniProtKB-SubCell"/>
</dbReference>
<comment type="subcellular location">
    <subcellularLocation>
        <location evidence="1">Cytoplasm</location>
    </subcellularLocation>
</comment>
<dbReference type="RefSeq" id="WP_226790385.1">
    <property type="nucleotide sequence ID" value="NZ_CABMIP010000030.1"/>
</dbReference>
<evidence type="ECO:0000256" key="5">
    <source>
        <dbReference type="ARBA" id="ARBA00046337"/>
    </source>
</evidence>
<keyword evidence="3" id="KW-0238">DNA-binding</keyword>
<comment type="caution">
    <text evidence="9">The sequence shown here is derived from an EMBL/GenBank/DDBJ whole genome shotgun (WGS) entry which is preliminary data.</text>
</comment>
<dbReference type="PANTHER" id="PTHR42756:SF1">
    <property type="entry name" value="TRANSCRIPTIONAL REPRESSOR OF EMRAB OPERON"/>
    <property type="match status" value="1"/>
</dbReference>
<dbReference type="Pfam" id="PF22381">
    <property type="entry name" value="Staph_reg_Sar_Rot"/>
    <property type="match status" value="1"/>
</dbReference>
<dbReference type="GO" id="GO:0003677">
    <property type="term" value="F:DNA binding"/>
    <property type="evidence" value="ECO:0007669"/>
    <property type="project" value="UniProtKB-KW"/>
</dbReference>
<proteinExistence type="inferred from homology"/>
<evidence type="ECO:0000256" key="6">
    <source>
        <dbReference type="ARBA" id="ARBA00047188"/>
    </source>
</evidence>
<dbReference type="Gene3D" id="1.10.10.10">
    <property type="entry name" value="Winged helix-like DNA-binding domain superfamily/Winged helix DNA-binding domain"/>
    <property type="match status" value="1"/>
</dbReference>
<evidence type="ECO:0000313" key="9">
    <source>
        <dbReference type="EMBL" id="MDN5070025.1"/>
    </source>
</evidence>
<dbReference type="SUPFAM" id="SSF46785">
    <property type="entry name" value="Winged helix' DNA-binding domain"/>
    <property type="match status" value="1"/>
</dbReference>
<dbReference type="Proteomes" id="UP001170288">
    <property type="component" value="Unassembled WGS sequence"/>
</dbReference>
<gene>
    <name evidence="9" type="ORF">O8C76_03145</name>
</gene>
<dbReference type="InterPro" id="IPR055166">
    <property type="entry name" value="Transc_reg_Sar_Rot_HTH"/>
</dbReference>
<reference evidence="9" key="1">
    <citation type="submission" date="2022-12" db="EMBL/GenBank/DDBJ databases">
        <authorList>
            <person name="Uljanovas D."/>
        </authorList>
    </citation>
    <scope>NUCLEOTIDE SEQUENCE</scope>
    <source>
        <strain evidence="9">RCM69</strain>
    </source>
</reference>
<dbReference type="InterPro" id="IPR036390">
    <property type="entry name" value="WH_DNA-bd_sf"/>
</dbReference>
<reference evidence="9" key="2">
    <citation type="journal article" date="2023" name="Microorganisms">
        <title>Genomic Characterization of Arcobacter butzleri Strains Isolated from Various Sources in Lithuania.</title>
        <authorList>
            <person name="Uljanovas D."/>
            <person name="Golz G."/>
            <person name="Fleischmann S."/>
            <person name="Kudirkiene E."/>
            <person name="Kasetiene N."/>
            <person name="Grineviciene A."/>
            <person name="Tamuleviciene E."/>
            <person name="Aksomaitiene J."/>
            <person name="Alter T."/>
            <person name="Malakauskas M."/>
        </authorList>
    </citation>
    <scope>NUCLEOTIDE SEQUENCE</scope>
    <source>
        <strain evidence="9">RCM69</strain>
    </source>
</reference>
<name>A0AAW7PWJ0_9BACT</name>
<evidence type="ECO:0000313" key="10">
    <source>
        <dbReference type="Proteomes" id="UP001170288"/>
    </source>
</evidence>
<dbReference type="AlphaFoldDB" id="A0AAW7PWJ0"/>
<dbReference type="PANTHER" id="PTHR42756">
    <property type="entry name" value="TRANSCRIPTIONAL REGULATOR, MARR"/>
    <property type="match status" value="1"/>
</dbReference>
<evidence type="ECO:0000256" key="2">
    <source>
        <dbReference type="ARBA" id="ARBA00023015"/>
    </source>
</evidence>
<dbReference type="SMART" id="SM00347">
    <property type="entry name" value="HTH_MARR"/>
    <property type="match status" value="1"/>
</dbReference>
<dbReference type="PROSITE" id="PS50995">
    <property type="entry name" value="HTH_MARR_2"/>
    <property type="match status" value="1"/>
</dbReference>
<organism evidence="9 10">
    <name type="scientific">Aliarcobacter butzleri</name>
    <dbReference type="NCBI Taxonomy" id="28197"/>
    <lineage>
        <taxon>Bacteria</taxon>
        <taxon>Pseudomonadati</taxon>
        <taxon>Campylobacterota</taxon>
        <taxon>Epsilonproteobacteria</taxon>
        <taxon>Campylobacterales</taxon>
        <taxon>Arcobacteraceae</taxon>
        <taxon>Aliarcobacter</taxon>
    </lineage>
</organism>
<accession>A0AAW7PWJ0</accession>
<feature type="domain" description="HTH marR-type" evidence="8">
    <location>
        <begin position="28"/>
        <end position="164"/>
    </location>
</feature>
<keyword evidence="2" id="KW-0805">Transcription regulation</keyword>
<protein>
    <recommendedName>
        <fullName evidence="6">HTH-type transcriptional regulator SarZ</fullName>
    </recommendedName>
    <alternativeName>
        <fullName evidence="7">Staphylococcal accessory regulator Z</fullName>
    </alternativeName>
</protein>
<evidence type="ECO:0000259" key="8">
    <source>
        <dbReference type="PROSITE" id="PS50995"/>
    </source>
</evidence>
<comment type="similarity">
    <text evidence="5">Belongs to the SarZ family.</text>
</comment>
<keyword evidence="4" id="KW-0804">Transcription</keyword>